<protein>
    <submittedName>
        <fullName evidence="2">Uncharacterized protein</fullName>
    </submittedName>
</protein>
<reference evidence="2 3" key="1">
    <citation type="journal article" date="2021" name="Hortic Res">
        <title>Chromosome-scale assembly of the Dendrobium chrysotoxum genome enhances the understanding of orchid evolution.</title>
        <authorList>
            <person name="Zhang Y."/>
            <person name="Zhang G.Q."/>
            <person name="Zhang D."/>
            <person name="Liu X.D."/>
            <person name="Xu X.Y."/>
            <person name="Sun W.H."/>
            <person name="Yu X."/>
            <person name="Zhu X."/>
            <person name="Wang Z.W."/>
            <person name="Zhao X."/>
            <person name="Zhong W.Y."/>
            <person name="Chen H."/>
            <person name="Yin W.L."/>
            <person name="Huang T."/>
            <person name="Niu S.C."/>
            <person name="Liu Z.J."/>
        </authorList>
    </citation>
    <scope>NUCLEOTIDE SEQUENCE [LARGE SCALE GENOMIC DNA]</scope>
    <source>
        <strain evidence="2">Lindl</strain>
    </source>
</reference>
<keyword evidence="1" id="KW-0812">Transmembrane</keyword>
<gene>
    <name evidence="2" type="ORF">IEQ34_005307</name>
</gene>
<evidence type="ECO:0000313" key="3">
    <source>
        <dbReference type="Proteomes" id="UP000775213"/>
    </source>
</evidence>
<name>A0AAV7HAP2_DENCH</name>
<dbReference type="AlphaFoldDB" id="A0AAV7HAP2"/>
<keyword evidence="1" id="KW-1133">Transmembrane helix</keyword>
<organism evidence="2 3">
    <name type="scientific">Dendrobium chrysotoxum</name>
    <name type="common">Orchid</name>
    <dbReference type="NCBI Taxonomy" id="161865"/>
    <lineage>
        <taxon>Eukaryota</taxon>
        <taxon>Viridiplantae</taxon>
        <taxon>Streptophyta</taxon>
        <taxon>Embryophyta</taxon>
        <taxon>Tracheophyta</taxon>
        <taxon>Spermatophyta</taxon>
        <taxon>Magnoliopsida</taxon>
        <taxon>Liliopsida</taxon>
        <taxon>Asparagales</taxon>
        <taxon>Orchidaceae</taxon>
        <taxon>Epidendroideae</taxon>
        <taxon>Malaxideae</taxon>
        <taxon>Dendrobiinae</taxon>
        <taxon>Dendrobium</taxon>
    </lineage>
</organism>
<comment type="caution">
    <text evidence="2">The sequence shown here is derived from an EMBL/GenBank/DDBJ whole genome shotgun (WGS) entry which is preliminary data.</text>
</comment>
<proteinExistence type="predicted"/>
<accession>A0AAV7HAP2</accession>
<keyword evidence="3" id="KW-1185">Reference proteome</keyword>
<dbReference type="EMBL" id="JAGFBR010000006">
    <property type="protein sequence ID" value="KAH0465204.1"/>
    <property type="molecule type" value="Genomic_DNA"/>
</dbReference>
<sequence length="94" mass="10089">MSFAGGWLKFSDWTLMMASEPEILTSTSIFPIPPLTVVVVLLGVPMPCSFVLALFASVSSSSTFARSSFMYETASASREALSILDTLGTTERKA</sequence>
<keyword evidence="1" id="KW-0472">Membrane</keyword>
<evidence type="ECO:0000313" key="2">
    <source>
        <dbReference type="EMBL" id="KAH0465204.1"/>
    </source>
</evidence>
<evidence type="ECO:0000256" key="1">
    <source>
        <dbReference type="SAM" id="Phobius"/>
    </source>
</evidence>
<dbReference type="Proteomes" id="UP000775213">
    <property type="component" value="Unassembled WGS sequence"/>
</dbReference>
<feature type="transmembrane region" description="Helical" evidence="1">
    <location>
        <begin position="35"/>
        <end position="58"/>
    </location>
</feature>